<dbReference type="AlphaFoldDB" id="A0A5Q0TCX8"/>
<dbReference type="RefSeq" id="WP_153446891.1">
    <property type="nucleotide sequence ID" value="NZ_CP045699.1"/>
</dbReference>
<keyword evidence="2" id="KW-1185">Reference proteome</keyword>
<evidence type="ECO:0000313" key="1">
    <source>
        <dbReference type="EMBL" id="QGA64740.1"/>
    </source>
</evidence>
<gene>
    <name evidence="1" type="ORF">GFB47_04585</name>
</gene>
<reference evidence="1 2" key="1">
    <citation type="submission" date="2019-10" db="EMBL/GenBank/DDBJ databases">
        <title>Vibrio sp. nov., isolated from Coralline algae surface.</title>
        <authorList>
            <person name="Geng Y."/>
            <person name="Zhang X."/>
        </authorList>
    </citation>
    <scope>NUCLEOTIDE SEQUENCE [LARGE SCALE GENOMIC DNA]</scope>
    <source>
        <strain evidence="1 2">SM1977</strain>
    </source>
</reference>
<sequence>MEQIHMPCPDLVAYSLTAEQKKHGLEKLREVRKTLGEKMLADLRSEYPNASRLNKAKLKAKSDRIKRDWF</sequence>
<name>A0A5Q0TCX8_9VIBR</name>
<dbReference type="Proteomes" id="UP000348942">
    <property type="component" value="Chromosome 1"/>
</dbReference>
<proteinExistence type="predicted"/>
<dbReference type="EMBL" id="CP045699">
    <property type="protein sequence ID" value="QGA64740.1"/>
    <property type="molecule type" value="Genomic_DNA"/>
</dbReference>
<organism evidence="1 2">
    <name type="scientific">Vibrio algicola</name>
    <dbReference type="NCBI Taxonomy" id="2662262"/>
    <lineage>
        <taxon>Bacteria</taxon>
        <taxon>Pseudomonadati</taxon>
        <taxon>Pseudomonadota</taxon>
        <taxon>Gammaproteobacteria</taxon>
        <taxon>Vibrionales</taxon>
        <taxon>Vibrionaceae</taxon>
        <taxon>Vibrio</taxon>
    </lineage>
</organism>
<protein>
    <submittedName>
        <fullName evidence="1">Uncharacterized protein</fullName>
    </submittedName>
</protein>
<evidence type="ECO:0000313" key="2">
    <source>
        <dbReference type="Proteomes" id="UP000348942"/>
    </source>
</evidence>
<accession>A0A5Q0TCX8</accession>